<dbReference type="GO" id="GO:0008999">
    <property type="term" value="F:protein-N-terminal-alanine acetyltransferase activity"/>
    <property type="evidence" value="ECO:0007669"/>
    <property type="project" value="TreeGrafter"/>
</dbReference>
<dbReference type="InterPro" id="IPR016181">
    <property type="entry name" value="Acyl_CoA_acyltransferase"/>
</dbReference>
<dbReference type="PANTHER" id="PTHR43441">
    <property type="entry name" value="RIBOSOMAL-PROTEIN-SERINE ACETYLTRANSFERASE"/>
    <property type="match status" value="1"/>
</dbReference>
<evidence type="ECO:0000313" key="2">
    <source>
        <dbReference type="EMBL" id="SKB00839.1"/>
    </source>
</evidence>
<dbReference type="EMBL" id="FUYG01000009">
    <property type="protein sequence ID" value="SKB00839.1"/>
    <property type="molecule type" value="Genomic_DNA"/>
</dbReference>
<dbReference type="InterPro" id="IPR051908">
    <property type="entry name" value="Ribosomal_N-acetyltransferase"/>
</dbReference>
<dbReference type="Gene3D" id="3.40.630.30">
    <property type="match status" value="1"/>
</dbReference>
<gene>
    <name evidence="2" type="ORF">SAMN06295879_3091</name>
</gene>
<feature type="domain" description="N-acetyltransferase" evidence="1">
    <location>
        <begin position="22"/>
        <end position="170"/>
    </location>
</feature>
<dbReference type="Proteomes" id="UP000189735">
    <property type="component" value="Unassembled WGS sequence"/>
</dbReference>
<name>A0A1T4YGE0_9MICO</name>
<keyword evidence="2" id="KW-0808">Transferase</keyword>
<dbReference type="Pfam" id="PF13302">
    <property type="entry name" value="Acetyltransf_3"/>
    <property type="match status" value="1"/>
</dbReference>
<reference evidence="3" key="1">
    <citation type="submission" date="2017-02" db="EMBL/GenBank/DDBJ databases">
        <authorList>
            <person name="Varghese N."/>
            <person name="Submissions S."/>
        </authorList>
    </citation>
    <scope>NUCLEOTIDE SEQUENCE [LARGE SCALE GENOMIC DNA]</scope>
    <source>
        <strain evidence="3">VKM Ac-2052</strain>
    </source>
</reference>
<proteinExistence type="predicted"/>
<dbReference type="GO" id="GO:0005737">
    <property type="term" value="C:cytoplasm"/>
    <property type="evidence" value="ECO:0007669"/>
    <property type="project" value="TreeGrafter"/>
</dbReference>
<protein>
    <submittedName>
        <fullName evidence="2">Ribosomal-protein-serine acetyltransferase</fullName>
    </submittedName>
</protein>
<organism evidence="2 3">
    <name type="scientific">Agreia bicolorata</name>
    <dbReference type="NCBI Taxonomy" id="110935"/>
    <lineage>
        <taxon>Bacteria</taxon>
        <taxon>Bacillati</taxon>
        <taxon>Actinomycetota</taxon>
        <taxon>Actinomycetes</taxon>
        <taxon>Micrococcales</taxon>
        <taxon>Microbacteriaceae</taxon>
        <taxon>Agreia</taxon>
    </lineage>
</organism>
<accession>A0A1T4YGE0</accession>
<dbReference type="AlphaFoldDB" id="A0A1T4YGE0"/>
<dbReference type="PANTHER" id="PTHR43441:SF10">
    <property type="entry name" value="ACETYLTRANSFERASE"/>
    <property type="match status" value="1"/>
</dbReference>
<dbReference type="GO" id="GO:1990189">
    <property type="term" value="F:protein N-terminal-serine acetyltransferase activity"/>
    <property type="evidence" value="ECO:0007669"/>
    <property type="project" value="TreeGrafter"/>
</dbReference>
<dbReference type="PROSITE" id="PS51186">
    <property type="entry name" value="GNAT"/>
    <property type="match status" value="1"/>
</dbReference>
<dbReference type="InterPro" id="IPR000182">
    <property type="entry name" value="GNAT_dom"/>
</dbReference>
<sequence>MRFECDLGGGYSLALRTLATVEMMHHLTEKNLDRLRRWEPWAQGAQTESDLATFTEFQLGQFARGAAIPTVIFRGDEAVGSASLKLDAYLATAELGYWIDRDEEGKGIVSRACTALIEHARDIGSTRVEIRTAALNERSCRVAERLGFEREGFLRGALPIGEIRLDVALYGLVE</sequence>
<evidence type="ECO:0000259" key="1">
    <source>
        <dbReference type="PROSITE" id="PS51186"/>
    </source>
</evidence>
<evidence type="ECO:0000313" key="3">
    <source>
        <dbReference type="Proteomes" id="UP000189735"/>
    </source>
</evidence>
<dbReference type="SUPFAM" id="SSF55729">
    <property type="entry name" value="Acyl-CoA N-acyltransferases (Nat)"/>
    <property type="match status" value="1"/>
</dbReference>